<dbReference type="PANTHER" id="PTHR13393:SF0">
    <property type="entry name" value="RNA N6-ADENOSINE-METHYLTRANSFERASE METTL16"/>
    <property type="match status" value="1"/>
</dbReference>
<evidence type="ECO:0000256" key="4">
    <source>
        <dbReference type="ARBA" id="ARBA00022679"/>
    </source>
</evidence>
<dbReference type="Proteomes" id="UP000000383">
    <property type="component" value="Chromosome"/>
</dbReference>
<dbReference type="GO" id="GO:0070475">
    <property type="term" value="P:rRNA base methylation"/>
    <property type="evidence" value="ECO:0007669"/>
    <property type="project" value="TreeGrafter"/>
</dbReference>
<evidence type="ECO:0000313" key="8">
    <source>
        <dbReference type="Proteomes" id="UP000000383"/>
    </source>
</evidence>
<evidence type="ECO:0000256" key="6">
    <source>
        <dbReference type="HAMAP-Rule" id="MF_01848"/>
    </source>
</evidence>
<keyword evidence="8" id="KW-1185">Reference proteome</keyword>
<comment type="catalytic activity">
    <reaction evidence="6">
        <text>adenosine(1618) in 23S rRNA + S-adenosyl-L-methionine = N(6)-methyladenosine(1618) in 23S rRNA + S-adenosyl-L-homocysteine + H(+)</text>
        <dbReference type="Rhea" id="RHEA:16497"/>
        <dbReference type="Rhea" id="RHEA-COMP:10229"/>
        <dbReference type="Rhea" id="RHEA-COMP:10231"/>
        <dbReference type="ChEBI" id="CHEBI:15378"/>
        <dbReference type="ChEBI" id="CHEBI:57856"/>
        <dbReference type="ChEBI" id="CHEBI:59789"/>
        <dbReference type="ChEBI" id="CHEBI:74411"/>
        <dbReference type="ChEBI" id="CHEBI:74449"/>
        <dbReference type="EC" id="2.1.1.181"/>
    </reaction>
</comment>
<dbReference type="InterPro" id="IPR016909">
    <property type="entry name" value="rRNA_lsu_MeTfrase_F"/>
</dbReference>
<reference evidence="8" key="1">
    <citation type="submission" date="2010-05" db="EMBL/GenBank/DDBJ databases">
        <title>Complete sequence of Methylotenera sp. 301.</title>
        <authorList>
            <person name="Lucas S."/>
            <person name="Copeland A."/>
            <person name="Lapidus A."/>
            <person name="Cheng J.-F."/>
            <person name="Bruce D."/>
            <person name="Goodwin L."/>
            <person name="Pitluck S."/>
            <person name="Clum A."/>
            <person name="Land M."/>
            <person name="Hauser L."/>
            <person name="Kyrpides N."/>
            <person name="Ivanova N."/>
            <person name="Chistoservova L."/>
            <person name="Kalyuzhnaya M."/>
            <person name="Woyke T."/>
        </authorList>
    </citation>
    <scope>NUCLEOTIDE SEQUENCE [LARGE SCALE GENOMIC DNA]</scope>
    <source>
        <strain evidence="8">301</strain>
    </source>
</reference>
<evidence type="ECO:0000256" key="5">
    <source>
        <dbReference type="ARBA" id="ARBA00022691"/>
    </source>
</evidence>
<dbReference type="KEGG" id="meh:M301_1018"/>
<dbReference type="AlphaFoldDB" id="D7DQ31"/>
<evidence type="ECO:0000256" key="2">
    <source>
        <dbReference type="ARBA" id="ARBA00022552"/>
    </source>
</evidence>
<evidence type="ECO:0000313" key="7">
    <source>
        <dbReference type="EMBL" id="ADI29402.1"/>
    </source>
</evidence>
<dbReference type="HAMAP" id="MF_01848">
    <property type="entry name" value="23SrRNA_methyltr_F"/>
    <property type="match status" value="1"/>
</dbReference>
<keyword evidence="5 6" id="KW-0949">S-adenosyl-L-methionine</keyword>
<sequence length="314" mass="34829">MTKSDTIKIGLHPRNKHRGRYDFDQLIQANAALAQFVKLNEYGEASIDFSNAQAVKALNQALLKQFYGVAVWDIPKQYLCPPIPGRADYLHCMADLLSATNAGVTPQGESIRGLDIGIGANAIYPLIGNHEYGWNFVGADIDSNALKNAQHILDANMLSNMIELRLQTLPNCIFKGVIKQGEAFDFTMCNPPFHASLADAQAGTERKWRGLGKTKKHAQSTVLNFGGQTTELYCEGGEEAFVTTMINESNQYATQCLWFSTLISKATNLPSVYRALKKVNALEVKTIDMTQGQKQSRIVAWTFLNAKQQQAWYS</sequence>
<dbReference type="EMBL" id="CP002056">
    <property type="protein sequence ID" value="ADI29402.1"/>
    <property type="molecule type" value="Genomic_DNA"/>
</dbReference>
<keyword evidence="3 6" id="KW-0489">Methyltransferase</keyword>
<dbReference type="SUPFAM" id="SSF53335">
    <property type="entry name" value="S-adenosyl-L-methionine-dependent methyltransferases"/>
    <property type="match status" value="1"/>
</dbReference>
<dbReference type="InterPro" id="IPR029063">
    <property type="entry name" value="SAM-dependent_MTases_sf"/>
</dbReference>
<dbReference type="Pfam" id="PF05971">
    <property type="entry name" value="Methyltransf_10"/>
    <property type="match status" value="1"/>
</dbReference>
<keyword evidence="2 6" id="KW-0698">rRNA processing</keyword>
<name>D7DQ31_METV0</name>
<dbReference type="InterPro" id="IPR010286">
    <property type="entry name" value="METTL16/RlmF"/>
</dbReference>
<evidence type="ECO:0000256" key="1">
    <source>
        <dbReference type="ARBA" id="ARBA00022490"/>
    </source>
</evidence>
<dbReference type="PANTHER" id="PTHR13393">
    <property type="entry name" value="SAM-DEPENDENT METHYLTRANSFERASE"/>
    <property type="match status" value="1"/>
</dbReference>
<reference evidence="7 8" key="2">
    <citation type="journal article" date="2011" name="J. Bacteriol.">
        <title>Genomes of three methylotrophs from a single niche uncover genetic and metabolic divergence of Methylophilaceae.</title>
        <authorList>
            <person name="Lapidus A."/>
            <person name="Clum A."/>
            <person name="Labutti K."/>
            <person name="Kaluzhnaya M.G."/>
            <person name="Lim S."/>
            <person name="Beck D.A."/>
            <person name="Glavina Del Rio T."/>
            <person name="Nolan M."/>
            <person name="Mavromatis K."/>
            <person name="Huntemann M."/>
            <person name="Lucas S."/>
            <person name="Lidstrom M.E."/>
            <person name="Ivanova N."/>
            <person name="Chistoserdova L."/>
        </authorList>
    </citation>
    <scope>NUCLEOTIDE SEQUENCE [LARGE SCALE GENOMIC DNA]</scope>
    <source>
        <strain evidence="7 8">301</strain>
    </source>
</reference>
<dbReference type="GO" id="GO:0052907">
    <property type="term" value="F:23S rRNA (adenine(1618)-N(6))-methyltransferase activity"/>
    <property type="evidence" value="ECO:0007669"/>
    <property type="project" value="UniProtKB-EC"/>
</dbReference>
<dbReference type="STRING" id="666681.M301_1018"/>
<protein>
    <recommendedName>
        <fullName evidence="6">Ribosomal RNA large subunit methyltransferase F</fullName>
        <ecNumber evidence="6">2.1.1.181</ecNumber>
    </recommendedName>
    <alternativeName>
        <fullName evidence="6">23S rRNA mA1618 methyltransferase</fullName>
    </alternativeName>
    <alternativeName>
        <fullName evidence="6">rRNA adenine N-6-methyltransferase</fullName>
    </alternativeName>
</protein>
<keyword evidence="1 6" id="KW-0963">Cytoplasm</keyword>
<evidence type="ECO:0000256" key="3">
    <source>
        <dbReference type="ARBA" id="ARBA00022603"/>
    </source>
</evidence>
<dbReference type="CDD" id="cd02440">
    <property type="entry name" value="AdoMet_MTases"/>
    <property type="match status" value="1"/>
</dbReference>
<dbReference type="Gene3D" id="3.40.50.150">
    <property type="entry name" value="Vaccinia Virus protein VP39"/>
    <property type="match status" value="1"/>
</dbReference>
<dbReference type="EC" id="2.1.1.181" evidence="6"/>
<gene>
    <name evidence="6" type="primary">rlmF</name>
    <name evidence="7" type="ordered locus">M301_1018</name>
</gene>
<keyword evidence="4 6" id="KW-0808">Transferase</keyword>
<dbReference type="RefSeq" id="WP_013147718.1">
    <property type="nucleotide sequence ID" value="NC_014207.1"/>
</dbReference>
<accession>D7DQ31</accession>
<dbReference type="HOGENOM" id="CLU_027534_3_0_4"/>
<comment type="similarity">
    <text evidence="6">Belongs to the methyltransferase superfamily. METTL16/RlmF family.</text>
</comment>
<comment type="subcellular location">
    <subcellularLocation>
        <location evidence="6">Cytoplasm</location>
    </subcellularLocation>
</comment>
<dbReference type="GO" id="GO:0005737">
    <property type="term" value="C:cytoplasm"/>
    <property type="evidence" value="ECO:0007669"/>
    <property type="project" value="UniProtKB-SubCell"/>
</dbReference>
<organism evidence="7 8">
    <name type="scientific">Methylotenera versatilis (strain 301)</name>
    <dbReference type="NCBI Taxonomy" id="666681"/>
    <lineage>
        <taxon>Bacteria</taxon>
        <taxon>Pseudomonadati</taxon>
        <taxon>Pseudomonadota</taxon>
        <taxon>Betaproteobacteria</taxon>
        <taxon>Nitrosomonadales</taxon>
        <taxon>Methylophilaceae</taxon>
        <taxon>Methylotenera</taxon>
    </lineage>
</organism>
<proteinExistence type="inferred from homology"/>
<dbReference type="eggNOG" id="COG3129">
    <property type="taxonomic scope" value="Bacteria"/>
</dbReference>
<dbReference type="OrthoDB" id="1115728at2"/>
<dbReference type="NCBIfam" id="NF008725">
    <property type="entry name" value="PRK11727.1"/>
    <property type="match status" value="1"/>
</dbReference>
<comment type="function">
    <text evidence="6">Specifically methylates the adenine in position 1618 of 23S rRNA.</text>
</comment>
<dbReference type="PIRSF" id="PIRSF029038">
    <property type="entry name" value="Mtase_YbiN_prd"/>
    <property type="match status" value="1"/>
</dbReference>